<dbReference type="SUPFAM" id="SSF48371">
    <property type="entry name" value="ARM repeat"/>
    <property type="match status" value="1"/>
</dbReference>
<organism evidence="1">
    <name type="scientific">marine sediment metagenome</name>
    <dbReference type="NCBI Taxonomy" id="412755"/>
    <lineage>
        <taxon>unclassified sequences</taxon>
        <taxon>metagenomes</taxon>
        <taxon>ecological metagenomes</taxon>
    </lineage>
</organism>
<accession>X0Y496</accession>
<evidence type="ECO:0000313" key="1">
    <source>
        <dbReference type="EMBL" id="GAG50769.1"/>
    </source>
</evidence>
<dbReference type="InterPro" id="IPR016024">
    <property type="entry name" value="ARM-type_fold"/>
</dbReference>
<dbReference type="EMBL" id="BARS01052014">
    <property type="protein sequence ID" value="GAG50769.1"/>
    <property type="molecule type" value="Genomic_DNA"/>
</dbReference>
<gene>
    <name evidence="1" type="ORF">S01H1_77406</name>
</gene>
<dbReference type="Pfam" id="PF13646">
    <property type="entry name" value="HEAT_2"/>
    <property type="match status" value="1"/>
</dbReference>
<dbReference type="InterPro" id="IPR011989">
    <property type="entry name" value="ARM-like"/>
</dbReference>
<comment type="caution">
    <text evidence="1">The sequence shown here is derived from an EMBL/GenBank/DDBJ whole genome shotgun (WGS) entry which is preliminary data.</text>
</comment>
<dbReference type="AlphaFoldDB" id="X0Y496"/>
<dbReference type="Gene3D" id="1.25.10.10">
    <property type="entry name" value="Leucine-rich Repeat Variant"/>
    <property type="match status" value="1"/>
</dbReference>
<proteinExistence type="predicted"/>
<protein>
    <recommendedName>
        <fullName evidence="2">HEAT repeat domain-containing protein</fullName>
    </recommendedName>
</protein>
<feature type="non-terminal residue" evidence="1">
    <location>
        <position position="1"/>
    </location>
</feature>
<name>X0Y496_9ZZZZ</name>
<evidence type="ECO:0008006" key="2">
    <source>
        <dbReference type="Google" id="ProtNLM"/>
    </source>
</evidence>
<sequence>LLEMGSRDLPSLVDLAQGNRISLTKEVISLLGRIRGKKIISYLEKFVAHQDKSVRLETIQALRNIEDEAANKILLKFLSDEEPEVRTLAAVGLKYFGDKTTLAYVMQLAQTKGFQERNKMEKKALLLLLARAQSTEVCAFLRSLLKKWRIFYRAKLNETRLCTVPALEAMATPEALMALRRGSKIRNKTIRHACTMALRKIAYKDESIKS</sequence>
<reference evidence="1" key="1">
    <citation type="journal article" date="2014" name="Front. Microbiol.">
        <title>High frequency of phylogenetically diverse reductive dehalogenase-homologous genes in deep subseafloor sedimentary metagenomes.</title>
        <authorList>
            <person name="Kawai M."/>
            <person name="Futagami T."/>
            <person name="Toyoda A."/>
            <person name="Takaki Y."/>
            <person name="Nishi S."/>
            <person name="Hori S."/>
            <person name="Arai W."/>
            <person name="Tsubouchi T."/>
            <person name="Morono Y."/>
            <person name="Uchiyama I."/>
            <person name="Ito T."/>
            <person name="Fujiyama A."/>
            <person name="Inagaki F."/>
            <person name="Takami H."/>
        </authorList>
    </citation>
    <scope>NUCLEOTIDE SEQUENCE</scope>
    <source>
        <strain evidence="1">Expedition CK06-06</strain>
    </source>
</reference>